<reference evidence="6" key="1">
    <citation type="submission" date="2018-05" db="EMBL/GenBank/DDBJ databases">
        <title>Draft genome sequence of Stemphylium lycopersici strain CIDEFI 213.</title>
        <authorList>
            <person name="Medina R."/>
            <person name="Franco M.E.E."/>
            <person name="Lucentini C.G."/>
            <person name="Saparrat M.C.N."/>
            <person name="Balatti P.A."/>
        </authorList>
    </citation>
    <scope>NUCLEOTIDE SEQUENCE [LARGE SCALE GENOMIC DNA]</scope>
    <source>
        <strain evidence="6">CIDEFI 213</strain>
    </source>
</reference>
<dbReference type="Proteomes" id="UP000249619">
    <property type="component" value="Unassembled WGS sequence"/>
</dbReference>
<dbReference type="InterPro" id="IPR011032">
    <property type="entry name" value="GroES-like_sf"/>
</dbReference>
<dbReference type="Pfam" id="PF08240">
    <property type="entry name" value="ADH_N"/>
    <property type="match status" value="1"/>
</dbReference>
<evidence type="ECO:0000313" key="5">
    <source>
        <dbReference type="EMBL" id="RAR07765.1"/>
    </source>
</evidence>
<feature type="domain" description="Enoyl reductase (ER)" evidence="4">
    <location>
        <begin position="14"/>
        <end position="326"/>
    </location>
</feature>
<protein>
    <submittedName>
        <fullName evidence="5">Oxidoreductase domain containing protein</fullName>
    </submittedName>
</protein>
<keyword evidence="3" id="KW-0560">Oxidoreductase</keyword>
<dbReference type="Gene3D" id="3.90.180.10">
    <property type="entry name" value="Medium-chain alcohol dehydrogenases, catalytic domain"/>
    <property type="match status" value="1"/>
</dbReference>
<evidence type="ECO:0000256" key="1">
    <source>
        <dbReference type="ARBA" id="ARBA00008072"/>
    </source>
</evidence>
<evidence type="ECO:0000313" key="6">
    <source>
        <dbReference type="Proteomes" id="UP000249619"/>
    </source>
</evidence>
<dbReference type="SUPFAM" id="SSF50129">
    <property type="entry name" value="GroES-like"/>
    <property type="match status" value="1"/>
</dbReference>
<dbReference type="InterPro" id="IPR036291">
    <property type="entry name" value="NAD(P)-bd_dom_sf"/>
</dbReference>
<dbReference type="PANTHER" id="PTHR45348">
    <property type="entry name" value="HYPOTHETICAL OXIDOREDUCTASE (EUROFUNG)"/>
    <property type="match status" value="1"/>
</dbReference>
<comment type="subunit">
    <text evidence="2">Monomer.</text>
</comment>
<evidence type="ECO:0000256" key="2">
    <source>
        <dbReference type="ARBA" id="ARBA00011245"/>
    </source>
</evidence>
<dbReference type="AlphaFoldDB" id="A0A364MZZ5"/>
<dbReference type="InterPro" id="IPR047122">
    <property type="entry name" value="Trans-enoyl_RdTase-like"/>
</dbReference>
<dbReference type="GO" id="GO:0016651">
    <property type="term" value="F:oxidoreductase activity, acting on NAD(P)H"/>
    <property type="evidence" value="ECO:0007669"/>
    <property type="project" value="InterPro"/>
</dbReference>
<dbReference type="STRING" id="183478.A0A364MZZ5"/>
<evidence type="ECO:0000259" key="4">
    <source>
        <dbReference type="SMART" id="SM00829"/>
    </source>
</evidence>
<keyword evidence="6" id="KW-1185">Reference proteome</keyword>
<evidence type="ECO:0000256" key="3">
    <source>
        <dbReference type="ARBA" id="ARBA00023002"/>
    </source>
</evidence>
<proteinExistence type="inferred from homology"/>
<comment type="similarity">
    <text evidence="1">Belongs to the zinc-containing alcohol dehydrogenase family.</text>
</comment>
<gene>
    <name evidence="5" type="ORF">DDE83_006332</name>
</gene>
<dbReference type="SMART" id="SM00829">
    <property type="entry name" value="PKS_ER"/>
    <property type="match status" value="1"/>
</dbReference>
<dbReference type="EMBL" id="QGDH01000096">
    <property type="protein sequence ID" value="RAR07765.1"/>
    <property type="molecule type" value="Genomic_DNA"/>
</dbReference>
<dbReference type="PANTHER" id="PTHR45348:SF2">
    <property type="entry name" value="ZINC-TYPE ALCOHOL DEHYDROGENASE-LIKE PROTEIN C2E1P3.01"/>
    <property type="match status" value="1"/>
</dbReference>
<sequence length="330" mass="35291">MAASHRAALMSGPGRPLQVTEAKTSHAGAGEVLIRNHAVAIQPLDTKILIAGYGPAAQLNYPAVLGTSGAGIVEKLGEGVQTLAVGDRVVFDTKAYVRVGENQRTGTWQQLVIGEVPFEQAVLVDFPLQTAVAALHVFLGMGKPGSGNEEEKALIWGAGGAVGSYATQYAKQVSWLYDSRDSLAPRCRAPNEARATAVVNYRDADVVDKLRRLGPYKYIFTASGDAASQEALAALAPPGGKFASVLPSAIELRSNVDVIYTAFSQAAQKEEHAEWRDWWYQEYLPRVLSEGLVEPVKYGKVEGGLSALQQASQDVFDGNVKGKLVLNPQD</sequence>
<comment type="caution">
    <text evidence="5">The sequence shown here is derived from an EMBL/GenBank/DDBJ whole genome shotgun (WGS) entry which is preliminary data.</text>
</comment>
<dbReference type="InterPro" id="IPR020843">
    <property type="entry name" value="ER"/>
</dbReference>
<dbReference type="InterPro" id="IPR013154">
    <property type="entry name" value="ADH-like_N"/>
</dbReference>
<name>A0A364MZZ5_STELY</name>
<dbReference type="SUPFAM" id="SSF51735">
    <property type="entry name" value="NAD(P)-binding Rossmann-fold domains"/>
    <property type="match status" value="1"/>
</dbReference>
<accession>A0A364MZZ5</accession>
<organism evidence="5 6">
    <name type="scientific">Stemphylium lycopersici</name>
    <name type="common">Tomato gray leaf spot disease fungus</name>
    <name type="synonym">Thyrospora lycopersici</name>
    <dbReference type="NCBI Taxonomy" id="183478"/>
    <lineage>
        <taxon>Eukaryota</taxon>
        <taxon>Fungi</taxon>
        <taxon>Dikarya</taxon>
        <taxon>Ascomycota</taxon>
        <taxon>Pezizomycotina</taxon>
        <taxon>Dothideomycetes</taxon>
        <taxon>Pleosporomycetidae</taxon>
        <taxon>Pleosporales</taxon>
        <taxon>Pleosporineae</taxon>
        <taxon>Pleosporaceae</taxon>
        <taxon>Stemphylium</taxon>
    </lineage>
</organism>
<dbReference type="Gene3D" id="3.40.50.720">
    <property type="entry name" value="NAD(P)-binding Rossmann-like Domain"/>
    <property type="match status" value="1"/>
</dbReference>